<organism evidence="2 3">
    <name type="scientific">Larinioides sclopetarius</name>
    <dbReference type="NCBI Taxonomy" id="280406"/>
    <lineage>
        <taxon>Eukaryota</taxon>
        <taxon>Metazoa</taxon>
        <taxon>Ecdysozoa</taxon>
        <taxon>Arthropoda</taxon>
        <taxon>Chelicerata</taxon>
        <taxon>Arachnida</taxon>
        <taxon>Araneae</taxon>
        <taxon>Araneomorphae</taxon>
        <taxon>Entelegynae</taxon>
        <taxon>Araneoidea</taxon>
        <taxon>Araneidae</taxon>
        <taxon>Larinioides</taxon>
    </lineage>
</organism>
<sequence>MQIIRKYLDKWPGKRIFGPYRFLPLFFIFGAALEFTMIKWEFRGVNFYKTFKRRQAEAVVADEIKRNLI</sequence>
<comment type="caution">
    <text evidence="2">The sequence shown here is derived from an EMBL/GenBank/DDBJ whole genome shotgun (WGS) entry which is preliminary data.</text>
</comment>
<protein>
    <recommendedName>
        <fullName evidence="4">Small integral membrane protein 4</fullName>
    </recommendedName>
</protein>
<dbReference type="InterPro" id="IPR028183">
    <property type="entry name" value="UQCC5"/>
</dbReference>
<proteinExistence type="predicted"/>
<keyword evidence="3" id="KW-1185">Reference proteome</keyword>
<evidence type="ECO:0000256" key="1">
    <source>
        <dbReference type="SAM" id="Phobius"/>
    </source>
</evidence>
<evidence type="ECO:0000313" key="3">
    <source>
        <dbReference type="Proteomes" id="UP001497382"/>
    </source>
</evidence>
<keyword evidence="1" id="KW-0472">Membrane</keyword>
<dbReference type="PANTHER" id="PTHR35250">
    <property type="entry name" value="SMALL INTEGRAL MEMBRANE PROTEIN 4"/>
    <property type="match status" value="1"/>
</dbReference>
<evidence type="ECO:0000313" key="2">
    <source>
        <dbReference type="EMBL" id="CAL1276403.1"/>
    </source>
</evidence>
<reference evidence="2 3" key="1">
    <citation type="submission" date="2024-04" db="EMBL/GenBank/DDBJ databases">
        <authorList>
            <person name="Rising A."/>
            <person name="Reimegard J."/>
            <person name="Sonavane S."/>
            <person name="Akerstrom W."/>
            <person name="Nylinder S."/>
            <person name="Hedman E."/>
            <person name="Kallberg Y."/>
        </authorList>
    </citation>
    <scope>NUCLEOTIDE SEQUENCE [LARGE SCALE GENOMIC DNA]</scope>
</reference>
<keyword evidence="1" id="KW-0812">Transmembrane</keyword>
<accession>A0AAV1ZX04</accession>
<feature type="transmembrane region" description="Helical" evidence="1">
    <location>
        <begin position="20"/>
        <end position="38"/>
    </location>
</feature>
<name>A0AAV1ZX04_9ARAC</name>
<evidence type="ECO:0008006" key="4">
    <source>
        <dbReference type="Google" id="ProtNLM"/>
    </source>
</evidence>
<dbReference type="EMBL" id="CAXIEN010000093">
    <property type="protein sequence ID" value="CAL1276403.1"/>
    <property type="molecule type" value="Genomic_DNA"/>
</dbReference>
<dbReference type="Proteomes" id="UP001497382">
    <property type="component" value="Unassembled WGS sequence"/>
</dbReference>
<dbReference type="Pfam" id="PF15114">
    <property type="entry name" value="UPF0640"/>
    <property type="match status" value="1"/>
</dbReference>
<dbReference type="AlphaFoldDB" id="A0AAV1ZX04"/>
<dbReference type="PANTHER" id="PTHR35250:SF1">
    <property type="entry name" value="UBIQUINOL-CYTOCHROME-C REDUCTASE COMPLEX ASSEMBLY FACTOR 5"/>
    <property type="match status" value="1"/>
</dbReference>
<keyword evidence="1" id="KW-1133">Transmembrane helix</keyword>
<gene>
    <name evidence="2" type="ORF">LARSCL_LOCUS8625</name>
</gene>